<dbReference type="InterPro" id="IPR052626">
    <property type="entry name" value="SWT1_Regulator"/>
</dbReference>
<evidence type="ECO:0000313" key="3">
    <source>
        <dbReference type="Proteomes" id="UP001163846"/>
    </source>
</evidence>
<dbReference type="Gene3D" id="3.40.50.1010">
    <property type="entry name" value="5'-nuclease"/>
    <property type="match status" value="1"/>
</dbReference>
<dbReference type="CDD" id="cd09880">
    <property type="entry name" value="PIN_Smg5-6-like"/>
    <property type="match status" value="1"/>
</dbReference>
<protein>
    <submittedName>
        <fullName evidence="2">PIN domain-containing protein</fullName>
    </submittedName>
</protein>
<reference evidence="2" key="1">
    <citation type="submission" date="2022-08" db="EMBL/GenBank/DDBJ databases">
        <authorList>
            <consortium name="DOE Joint Genome Institute"/>
            <person name="Min B."/>
            <person name="Riley R."/>
            <person name="Sierra-Patev S."/>
            <person name="Naranjo-Ortiz M."/>
            <person name="Looney B."/>
            <person name="Konkel Z."/>
            <person name="Slot J.C."/>
            <person name="Sakamoto Y."/>
            <person name="Steenwyk J.L."/>
            <person name="Rokas A."/>
            <person name="Carro J."/>
            <person name="Camarero S."/>
            <person name="Ferreira P."/>
            <person name="Molpeceres G."/>
            <person name="Ruiz-Duenas F.J."/>
            <person name="Serrano A."/>
            <person name="Henrissat B."/>
            <person name="Drula E."/>
            <person name="Hughes K.W."/>
            <person name="Mata J.L."/>
            <person name="Ishikawa N.K."/>
            <person name="Vargas-Isla R."/>
            <person name="Ushijima S."/>
            <person name="Smith C.A."/>
            <person name="Ahrendt S."/>
            <person name="Andreopoulos W."/>
            <person name="He G."/>
            <person name="Labutti K."/>
            <person name="Lipzen A."/>
            <person name="Ng V."/>
            <person name="Sandor L."/>
            <person name="Barry K."/>
            <person name="Martinez A.T."/>
            <person name="Xiao Y."/>
            <person name="Gibbons J.G."/>
            <person name="Terashima K."/>
            <person name="Hibbett D.S."/>
            <person name="Grigoriev I.V."/>
        </authorList>
    </citation>
    <scope>NUCLEOTIDE SEQUENCE</scope>
    <source>
        <strain evidence="2">TFB9207</strain>
    </source>
</reference>
<dbReference type="GO" id="GO:0005634">
    <property type="term" value="C:nucleus"/>
    <property type="evidence" value="ECO:0007669"/>
    <property type="project" value="TreeGrafter"/>
</dbReference>
<feature type="domain" description="PIN" evidence="1">
    <location>
        <begin position="8"/>
        <end position="120"/>
    </location>
</feature>
<name>A0AA38NZ13_9AGAR</name>
<proteinExistence type="predicted"/>
<dbReference type="Proteomes" id="UP001163846">
    <property type="component" value="Unassembled WGS sequence"/>
</dbReference>
<dbReference type="SUPFAM" id="SSF88723">
    <property type="entry name" value="PIN domain-like"/>
    <property type="match status" value="1"/>
</dbReference>
<dbReference type="EMBL" id="MU806745">
    <property type="protein sequence ID" value="KAJ3833216.1"/>
    <property type="molecule type" value="Genomic_DNA"/>
</dbReference>
<dbReference type="PANTHER" id="PTHR16161">
    <property type="entry name" value="TRANSCRIPTIONAL PROTEIN SWT1"/>
    <property type="match status" value="1"/>
</dbReference>
<feature type="non-terminal residue" evidence="2">
    <location>
        <position position="1"/>
    </location>
</feature>
<dbReference type="InterPro" id="IPR002716">
    <property type="entry name" value="PIN_dom"/>
</dbReference>
<feature type="non-terminal residue" evidence="2">
    <location>
        <position position="122"/>
    </location>
</feature>
<evidence type="ECO:0000313" key="2">
    <source>
        <dbReference type="EMBL" id="KAJ3833216.1"/>
    </source>
</evidence>
<dbReference type="Pfam" id="PF13638">
    <property type="entry name" value="PIN_4"/>
    <property type="match status" value="1"/>
</dbReference>
<dbReference type="InterPro" id="IPR029060">
    <property type="entry name" value="PIN-like_dom_sf"/>
</dbReference>
<gene>
    <name evidence="2" type="ORF">F5878DRAFT_493064</name>
</gene>
<organism evidence="2 3">
    <name type="scientific">Lentinula raphanica</name>
    <dbReference type="NCBI Taxonomy" id="153919"/>
    <lineage>
        <taxon>Eukaryota</taxon>
        <taxon>Fungi</taxon>
        <taxon>Dikarya</taxon>
        <taxon>Basidiomycota</taxon>
        <taxon>Agaricomycotina</taxon>
        <taxon>Agaricomycetes</taxon>
        <taxon>Agaricomycetidae</taxon>
        <taxon>Agaricales</taxon>
        <taxon>Marasmiineae</taxon>
        <taxon>Omphalotaceae</taxon>
        <taxon>Lentinula</taxon>
    </lineage>
</organism>
<dbReference type="GO" id="GO:0004540">
    <property type="term" value="F:RNA nuclease activity"/>
    <property type="evidence" value="ECO:0007669"/>
    <property type="project" value="UniProtKB-ARBA"/>
</dbReference>
<comment type="caution">
    <text evidence="2">The sequence shown here is derived from an EMBL/GenBank/DDBJ whole genome shotgun (WGS) entry which is preliminary data.</text>
</comment>
<dbReference type="AlphaFoldDB" id="A0AA38NZ13"/>
<dbReference type="PANTHER" id="PTHR16161:SF0">
    <property type="entry name" value="TRANSCRIPTIONAL PROTEIN SWT1"/>
    <property type="match status" value="1"/>
</dbReference>
<evidence type="ECO:0000259" key="1">
    <source>
        <dbReference type="Pfam" id="PF13638"/>
    </source>
</evidence>
<accession>A0AA38NZ13</accession>
<sequence>IVAGYTLLVIDTNILLSSLSMFSSLVESKSWTVVVPLPVIMELDGLRSNSSPELSEAARAALDYITSHILSHSLSLKIQTSKGNYLSNLNVRIEDVNFTNDRSMDDLILKAAIWHDEHWSDR</sequence>
<keyword evidence="3" id="KW-1185">Reference proteome</keyword>